<protein>
    <recommendedName>
        <fullName evidence="7">MADS-box domain-containing protein</fullName>
    </recommendedName>
</protein>
<dbReference type="AlphaFoldDB" id="A0A5N5WP93"/>
<dbReference type="Pfam" id="PF00319">
    <property type="entry name" value="SRF-TF"/>
    <property type="match status" value="1"/>
</dbReference>
<dbReference type="GO" id="GO:0003677">
    <property type="term" value="F:DNA binding"/>
    <property type="evidence" value="ECO:0007669"/>
    <property type="project" value="UniProtKB-KW"/>
</dbReference>
<dbReference type="GO" id="GO:0045944">
    <property type="term" value="P:positive regulation of transcription by RNA polymerase II"/>
    <property type="evidence" value="ECO:0007669"/>
    <property type="project" value="UniProtKB-ARBA"/>
</dbReference>
<dbReference type="Gene3D" id="3.40.1810.10">
    <property type="entry name" value="Transcription factor, MADS-box"/>
    <property type="match status" value="1"/>
</dbReference>
<keyword evidence="4" id="KW-0804">Transcription</keyword>
<reference evidence="8 9" key="1">
    <citation type="submission" date="2019-04" db="EMBL/GenBank/DDBJ databases">
        <title>Friends and foes A comparative genomics study of 23 Aspergillus species from section Flavi.</title>
        <authorList>
            <consortium name="DOE Joint Genome Institute"/>
            <person name="Kjaerbolling I."/>
            <person name="Vesth T."/>
            <person name="Frisvad J.C."/>
            <person name="Nybo J.L."/>
            <person name="Theobald S."/>
            <person name="Kildgaard S."/>
            <person name="Isbrandt T."/>
            <person name="Kuo A."/>
            <person name="Sato A."/>
            <person name="Lyhne E.K."/>
            <person name="Kogle M.E."/>
            <person name="Wiebenga A."/>
            <person name="Kun R.S."/>
            <person name="Lubbers R.J."/>
            <person name="Makela M.R."/>
            <person name="Barry K."/>
            <person name="Chovatia M."/>
            <person name="Clum A."/>
            <person name="Daum C."/>
            <person name="Haridas S."/>
            <person name="He G."/>
            <person name="LaButti K."/>
            <person name="Lipzen A."/>
            <person name="Mondo S."/>
            <person name="Riley R."/>
            <person name="Salamov A."/>
            <person name="Simmons B.A."/>
            <person name="Magnuson J.K."/>
            <person name="Henrissat B."/>
            <person name="Mortensen U.H."/>
            <person name="Larsen T.O."/>
            <person name="Devries R.P."/>
            <person name="Grigoriev I.V."/>
            <person name="Machida M."/>
            <person name="Baker S.E."/>
            <person name="Andersen M.R."/>
        </authorList>
    </citation>
    <scope>NUCLEOTIDE SEQUENCE [LARGE SCALE GENOMIC DNA]</scope>
    <source>
        <strain evidence="8 9">CBS 151.66</strain>
    </source>
</reference>
<dbReference type="GO" id="GO:0005634">
    <property type="term" value="C:nucleus"/>
    <property type="evidence" value="ECO:0007669"/>
    <property type="project" value="UniProtKB-SubCell"/>
</dbReference>
<evidence type="ECO:0000259" key="7">
    <source>
        <dbReference type="Pfam" id="PF00319"/>
    </source>
</evidence>
<keyword evidence="3" id="KW-0238">DNA-binding</keyword>
<dbReference type="SUPFAM" id="SSF55455">
    <property type="entry name" value="SRF-like"/>
    <property type="match status" value="1"/>
</dbReference>
<gene>
    <name evidence="8" type="ORF">BDV29DRAFT_181055</name>
</gene>
<evidence type="ECO:0000256" key="3">
    <source>
        <dbReference type="ARBA" id="ARBA00023125"/>
    </source>
</evidence>
<keyword evidence="2" id="KW-0805">Transcription regulation</keyword>
<dbReference type="InterPro" id="IPR036879">
    <property type="entry name" value="TF_MADSbox_sf"/>
</dbReference>
<dbReference type="EMBL" id="ML732306">
    <property type="protein sequence ID" value="KAB8070338.1"/>
    <property type="molecule type" value="Genomic_DNA"/>
</dbReference>
<evidence type="ECO:0000256" key="6">
    <source>
        <dbReference type="SAM" id="MobiDB-lite"/>
    </source>
</evidence>
<dbReference type="GO" id="GO:0046983">
    <property type="term" value="F:protein dimerization activity"/>
    <property type="evidence" value="ECO:0007669"/>
    <property type="project" value="InterPro"/>
</dbReference>
<evidence type="ECO:0000256" key="1">
    <source>
        <dbReference type="ARBA" id="ARBA00004123"/>
    </source>
</evidence>
<keyword evidence="5" id="KW-0539">Nucleus</keyword>
<feature type="domain" description="MADS-box" evidence="7">
    <location>
        <begin position="24"/>
        <end position="56"/>
    </location>
</feature>
<comment type="subcellular location">
    <subcellularLocation>
        <location evidence="1">Nucleus</location>
    </subcellularLocation>
</comment>
<evidence type="ECO:0000313" key="8">
    <source>
        <dbReference type="EMBL" id="KAB8070338.1"/>
    </source>
</evidence>
<evidence type="ECO:0000256" key="2">
    <source>
        <dbReference type="ARBA" id="ARBA00023015"/>
    </source>
</evidence>
<evidence type="ECO:0000313" key="9">
    <source>
        <dbReference type="Proteomes" id="UP000326565"/>
    </source>
</evidence>
<dbReference type="OrthoDB" id="1898716at2759"/>
<feature type="compositionally biased region" description="Basic residues" evidence="6">
    <location>
        <begin position="1"/>
        <end position="14"/>
    </location>
</feature>
<evidence type="ECO:0000256" key="4">
    <source>
        <dbReference type="ARBA" id="ARBA00023163"/>
    </source>
</evidence>
<organism evidence="8 9">
    <name type="scientific">Aspergillus leporis</name>
    <dbReference type="NCBI Taxonomy" id="41062"/>
    <lineage>
        <taxon>Eukaryota</taxon>
        <taxon>Fungi</taxon>
        <taxon>Dikarya</taxon>
        <taxon>Ascomycota</taxon>
        <taxon>Pezizomycotina</taxon>
        <taxon>Eurotiomycetes</taxon>
        <taxon>Eurotiomycetidae</taxon>
        <taxon>Eurotiales</taxon>
        <taxon>Aspergillaceae</taxon>
        <taxon>Aspergillus</taxon>
        <taxon>Aspergillus subgen. Circumdati</taxon>
    </lineage>
</organism>
<dbReference type="InterPro" id="IPR002100">
    <property type="entry name" value="TF_MADSbox"/>
</dbReference>
<evidence type="ECO:0000256" key="5">
    <source>
        <dbReference type="ARBA" id="ARBA00023242"/>
    </source>
</evidence>
<dbReference type="Proteomes" id="UP000326565">
    <property type="component" value="Unassembled WGS sequence"/>
</dbReference>
<proteinExistence type="predicted"/>
<sequence length="93" mass="10929">MAAKKRTIGKRKLSTPRAIGQQRSRRRDSMFRKAFEYCCECDADIFLMIRLKHNGQTFIFNSDSNWPVVQEDVFLQYPTPKTITELWGILART</sequence>
<keyword evidence="9" id="KW-1185">Reference proteome</keyword>
<name>A0A5N5WP93_9EURO</name>
<feature type="region of interest" description="Disordered" evidence="6">
    <location>
        <begin position="1"/>
        <end position="27"/>
    </location>
</feature>
<accession>A0A5N5WP93</accession>